<feature type="transmembrane region" description="Helical" evidence="6">
    <location>
        <begin position="288"/>
        <end position="314"/>
    </location>
</feature>
<proteinExistence type="predicted"/>
<comment type="caution">
    <text evidence="7">The sequence shown here is derived from an EMBL/GenBank/DDBJ whole genome shotgun (WGS) entry which is preliminary data.</text>
</comment>
<keyword evidence="3 6" id="KW-0812">Transmembrane</keyword>
<keyword evidence="4 6" id="KW-1133">Transmembrane helix</keyword>
<keyword evidence="5 6" id="KW-0472">Membrane</keyword>
<dbReference type="InterPro" id="IPR001046">
    <property type="entry name" value="NRAMP_fam"/>
</dbReference>
<dbReference type="GO" id="GO:0015086">
    <property type="term" value="F:cadmium ion transmembrane transporter activity"/>
    <property type="evidence" value="ECO:0007669"/>
    <property type="project" value="TreeGrafter"/>
</dbReference>
<sequence length="419" mass="46151">MEKLKKFLKILGPGFITGASDDDPSGIATYSQTGAQFGYTQLWTALFTFPFMVTIQEMCGRIGTVTGRGLAGIIRDNYSKKVLYFCVFLLVIANTVNIGADLGAMASAGQLLYDIPFIIWLLTITLISIVLEVFVPYKFYSRILKFLAFTLLAYVLGAFIVKQDWSKVLYFTLVPHITFTRDYLLNLVAILGTTISPYLFFWETGEVVEEEVAHRQLRTMGKGIPKFGARNLQEMRIDTVVGMFFSNLVMLFIILVAAATIGANGVTSIETAAQAAEVIRPLAGDLTFFLFAAGIIGTGLLAVPILAGSASYALSETFGWKEGLYRKFTKAHGFYAIIILATLVGLLINFTPIKPFRMLYFAAVLNGICAPPLLFMILLISNNKKILGTYTNNRFSNIFGVIIIAVMSLSALFLLSTFI</sequence>
<accession>A0A1F5Z4Z1</accession>
<dbReference type="GO" id="GO:0005886">
    <property type="term" value="C:plasma membrane"/>
    <property type="evidence" value="ECO:0007669"/>
    <property type="project" value="TreeGrafter"/>
</dbReference>
<comment type="subcellular location">
    <subcellularLocation>
        <location evidence="1">Membrane</location>
        <topology evidence="1">Multi-pass membrane protein</topology>
    </subcellularLocation>
</comment>
<evidence type="ECO:0000313" key="7">
    <source>
        <dbReference type="EMBL" id="OGG07394.1"/>
    </source>
</evidence>
<organism evidence="7 8">
    <name type="scientific">Candidatus Gottesmanbacteria bacterium RIFCSPHIGHO2_01_FULL_42_12</name>
    <dbReference type="NCBI Taxonomy" id="1798377"/>
    <lineage>
        <taxon>Bacteria</taxon>
        <taxon>Candidatus Gottesmaniibacteriota</taxon>
    </lineage>
</organism>
<reference evidence="7 8" key="1">
    <citation type="journal article" date="2016" name="Nat. Commun.">
        <title>Thousands of microbial genomes shed light on interconnected biogeochemical processes in an aquifer system.</title>
        <authorList>
            <person name="Anantharaman K."/>
            <person name="Brown C.T."/>
            <person name="Hug L.A."/>
            <person name="Sharon I."/>
            <person name="Castelle C.J."/>
            <person name="Probst A.J."/>
            <person name="Thomas B.C."/>
            <person name="Singh A."/>
            <person name="Wilkins M.J."/>
            <person name="Karaoz U."/>
            <person name="Brodie E.L."/>
            <person name="Williams K.H."/>
            <person name="Hubbard S.S."/>
            <person name="Banfield J.F."/>
        </authorList>
    </citation>
    <scope>NUCLEOTIDE SEQUENCE [LARGE SCALE GENOMIC DNA]</scope>
</reference>
<evidence type="ECO:0000256" key="6">
    <source>
        <dbReference type="SAM" id="Phobius"/>
    </source>
</evidence>
<feature type="transmembrane region" description="Helical" evidence="6">
    <location>
        <begin position="334"/>
        <end position="353"/>
    </location>
</feature>
<dbReference type="Pfam" id="PF01566">
    <property type="entry name" value="Nramp"/>
    <property type="match status" value="1"/>
</dbReference>
<dbReference type="PANTHER" id="PTHR11706">
    <property type="entry name" value="SOLUTE CARRIER PROTEIN FAMILY 11 MEMBER"/>
    <property type="match status" value="1"/>
</dbReference>
<feature type="transmembrane region" description="Helical" evidence="6">
    <location>
        <begin position="398"/>
        <end position="418"/>
    </location>
</feature>
<dbReference type="AlphaFoldDB" id="A0A1F5Z4Z1"/>
<feature type="transmembrane region" description="Helical" evidence="6">
    <location>
        <begin position="183"/>
        <end position="201"/>
    </location>
</feature>
<feature type="transmembrane region" description="Helical" evidence="6">
    <location>
        <begin position="82"/>
        <end position="105"/>
    </location>
</feature>
<evidence type="ECO:0000256" key="2">
    <source>
        <dbReference type="ARBA" id="ARBA00022448"/>
    </source>
</evidence>
<feature type="transmembrane region" description="Helical" evidence="6">
    <location>
        <begin position="117"/>
        <end position="137"/>
    </location>
</feature>
<name>A0A1F5Z4Z1_9BACT</name>
<dbReference type="STRING" id="1798377.A2872_03680"/>
<dbReference type="GO" id="GO:0034755">
    <property type="term" value="P:iron ion transmembrane transport"/>
    <property type="evidence" value="ECO:0007669"/>
    <property type="project" value="TreeGrafter"/>
</dbReference>
<dbReference type="PANTHER" id="PTHR11706:SF33">
    <property type="entry name" value="NATURAL RESISTANCE-ASSOCIATED MACROPHAGE PROTEIN 2"/>
    <property type="match status" value="1"/>
</dbReference>
<evidence type="ECO:0000256" key="5">
    <source>
        <dbReference type="ARBA" id="ARBA00023136"/>
    </source>
</evidence>
<dbReference type="GO" id="GO:0005384">
    <property type="term" value="F:manganese ion transmembrane transporter activity"/>
    <property type="evidence" value="ECO:0007669"/>
    <property type="project" value="TreeGrafter"/>
</dbReference>
<feature type="transmembrane region" description="Helical" evidence="6">
    <location>
        <begin position="240"/>
        <end position="261"/>
    </location>
</feature>
<dbReference type="EMBL" id="MFJG01000007">
    <property type="protein sequence ID" value="OGG07394.1"/>
    <property type="molecule type" value="Genomic_DNA"/>
</dbReference>
<dbReference type="Proteomes" id="UP000178681">
    <property type="component" value="Unassembled WGS sequence"/>
</dbReference>
<evidence type="ECO:0000313" key="8">
    <source>
        <dbReference type="Proteomes" id="UP000178681"/>
    </source>
</evidence>
<evidence type="ECO:0000256" key="4">
    <source>
        <dbReference type="ARBA" id="ARBA00022989"/>
    </source>
</evidence>
<feature type="transmembrane region" description="Helical" evidence="6">
    <location>
        <begin position="144"/>
        <end position="163"/>
    </location>
</feature>
<keyword evidence="2" id="KW-0813">Transport</keyword>
<protein>
    <submittedName>
        <fullName evidence="7">Iron transporter</fullName>
    </submittedName>
</protein>
<feature type="transmembrane region" description="Helical" evidence="6">
    <location>
        <begin position="359"/>
        <end position="378"/>
    </location>
</feature>
<gene>
    <name evidence="7" type="ORF">A2872_03680</name>
</gene>
<evidence type="ECO:0000256" key="3">
    <source>
        <dbReference type="ARBA" id="ARBA00022692"/>
    </source>
</evidence>
<dbReference type="NCBIfam" id="NF037982">
    <property type="entry name" value="Nramp_1"/>
    <property type="match status" value="1"/>
</dbReference>
<evidence type="ECO:0000256" key="1">
    <source>
        <dbReference type="ARBA" id="ARBA00004141"/>
    </source>
</evidence>